<name>A0ABV2D648_9HYPH</name>
<proteinExistence type="predicted"/>
<evidence type="ECO:0000313" key="1">
    <source>
        <dbReference type="EMBL" id="MET2825490.1"/>
    </source>
</evidence>
<evidence type="ECO:0008006" key="3">
    <source>
        <dbReference type="Google" id="ProtNLM"/>
    </source>
</evidence>
<evidence type="ECO:0000313" key="2">
    <source>
        <dbReference type="Proteomes" id="UP001548832"/>
    </source>
</evidence>
<dbReference type="Proteomes" id="UP001548832">
    <property type="component" value="Unassembled WGS sequence"/>
</dbReference>
<protein>
    <recommendedName>
        <fullName evidence="3">DUF982 domain-containing protein</fullName>
    </recommendedName>
</protein>
<keyword evidence="2" id="KW-1185">Reference proteome</keyword>
<reference evidence="1 2" key="1">
    <citation type="submission" date="2024-06" db="EMBL/GenBank/DDBJ databases">
        <authorList>
            <person name="Kim D.-U."/>
        </authorList>
    </citation>
    <scope>NUCLEOTIDE SEQUENCE [LARGE SCALE GENOMIC DNA]</scope>
    <source>
        <strain evidence="1 2">KACC15460</strain>
    </source>
</reference>
<organism evidence="1 2">
    <name type="scientific">Mesorhizobium shangrilense</name>
    <dbReference type="NCBI Taxonomy" id="460060"/>
    <lineage>
        <taxon>Bacteria</taxon>
        <taxon>Pseudomonadati</taxon>
        <taxon>Pseudomonadota</taxon>
        <taxon>Alphaproteobacteria</taxon>
        <taxon>Hyphomicrobiales</taxon>
        <taxon>Phyllobacteriaceae</taxon>
        <taxon>Mesorhizobium</taxon>
    </lineage>
</organism>
<dbReference type="RefSeq" id="WP_354457584.1">
    <property type="nucleotide sequence ID" value="NZ_JBEWSZ010000001.1"/>
</dbReference>
<dbReference type="EMBL" id="JBEWSZ010000001">
    <property type="protein sequence ID" value="MET2825490.1"/>
    <property type="molecule type" value="Genomic_DNA"/>
</dbReference>
<comment type="caution">
    <text evidence="1">The sequence shown here is derived from an EMBL/GenBank/DDBJ whole genome shotgun (WGS) entry which is preliminary data.</text>
</comment>
<gene>
    <name evidence="1" type="ORF">ABVQ20_00705</name>
</gene>
<accession>A0ABV2D648</accession>
<sequence>MVNPHFQQCVLYPCDLAMLQRVFNQVCAAGGHDAASPEAEILAAALLGLFQNGMTNEAALLAEMRSRQQVYLLRTG</sequence>